<proteinExistence type="predicted"/>
<accession>A0A4R9BNV5</accession>
<comment type="caution">
    <text evidence="5">The sequence shown here is derived from an EMBL/GenBank/DDBJ whole genome shotgun (WGS) entry which is preliminary data.</text>
</comment>
<sequence length="346" mass="36233">MRPDGSLNAGSDSAAGAAEAPYDVVIIGAGPAGLAAGLNLVRARRRTLMIDSNRPRHSATLRSHGFITRDGVPPLELRRIGREEYEAYPAAEFHMGLVRTVESLPGADGADATVARFTVSTKGMRGEKNRVVTARTVLIATGLAETLPALPSIRAWYGTNLHSCIACDGYEEADRALALIGETDDLAEHALLISQWTDDLIVFTNGVGQVTDADEAALAARGIRVDRRALTDVVGERGAMTGIQVADGEFVPRTGGFVRPRYEAAAAFAGALHPSVDAYGLILVDQQGRTSVPGLFAAGDTTPPGPEQLLVSAGEGARAAVAINRELLGALATHPRVNLAGRTEVG</sequence>
<evidence type="ECO:0000256" key="3">
    <source>
        <dbReference type="ARBA" id="ARBA00048132"/>
    </source>
</evidence>
<dbReference type="OrthoDB" id="9786503at2"/>
<dbReference type="EMBL" id="SOHM01000030">
    <property type="protein sequence ID" value="TFD88141.1"/>
    <property type="molecule type" value="Genomic_DNA"/>
</dbReference>
<evidence type="ECO:0000256" key="2">
    <source>
        <dbReference type="ARBA" id="ARBA00023002"/>
    </source>
</evidence>
<dbReference type="GO" id="GO:0004791">
    <property type="term" value="F:thioredoxin-disulfide reductase (NADPH) activity"/>
    <property type="evidence" value="ECO:0007669"/>
    <property type="project" value="UniProtKB-EC"/>
</dbReference>
<organism evidence="5 6">
    <name type="scientific">Cryobacterium lactosi</name>
    <dbReference type="NCBI Taxonomy" id="1259202"/>
    <lineage>
        <taxon>Bacteria</taxon>
        <taxon>Bacillati</taxon>
        <taxon>Actinomycetota</taxon>
        <taxon>Actinomycetes</taxon>
        <taxon>Micrococcales</taxon>
        <taxon>Microbacteriaceae</taxon>
        <taxon>Cryobacterium</taxon>
    </lineage>
</organism>
<dbReference type="Pfam" id="PF07992">
    <property type="entry name" value="Pyr_redox_2"/>
    <property type="match status" value="1"/>
</dbReference>
<dbReference type="SUPFAM" id="SSF51905">
    <property type="entry name" value="FAD/NAD(P)-binding domain"/>
    <property type="match status" value="1"/>
</dbReference>
<dbReference type="InterPro" id="IPR050097">
    <property type="entry name" value="Ferredoxin-NADP_redctase_2"/>
</dbReference>
<keyword evidence="1" id="KW-0285">Flavoprotein</keyword>
<dbReference type="Proteomes" id="UP000298468">
    <property type="component" value="Unassembled WGS sequence"/>
</dbReference>
<evidence type="ECO:0000259" key="4">
    <source>
        <dbReference type="Pfam" id="PF07992"/>
    </source>
</evidence>
<keyword evidence="6" id="KW-1185">Reference proteome</keyword>
<dbReference type="PRINTS" id="PR00368">
    <property type="entry name" value="FADPNR"/>
</dbReference>
<protein>
    <submittedName>
        <fullName evidence="5">NAD(P)/FAD-dependent oxidoreductase</fullName>
    </submittedName>
</protein>
<keyword evidence="2" id="KW-0560">Oxidoreductase</keyword>
<reference evidence="5 6" key="1">
    <citation type="submission" date="2019-03" db="EMBL/GenBank/DDBJ databases">
        <title>Genomics of glacier-inhabiting Cryobacterium strains.</title>
        <authorList>
            <person name="Liu Q."/>
            <person name="Xin Y.-H."/>
        </authorList>
    </citation>
    <scope>NUCLEOTIDE SEQUENCE [LARGE SCALE GENOMIC DNA]</scope>
    <source>
        <strain evidence="5 6">Sr59</strain>
    </source>
</reference>
<dbReference type="InterPro" id="IPR036188">
    <property type="entry name" value="FAD/NAD-bd_sf"/>
</dbReference>
<comment type="catalytic activity">
    <reaction evidence="3">
        <text>[thioredoxin]-dithiol + NADP(+) = [thioredoxin]-disulfide + NADPH + H(+)</text>
        <dbReference type="Rhea" id="RHEA:20345"/>
        <dbReference type="Rhea" id="RHEA-COMP:10698"/>
        <dbReference type="Rhea" id="RHEA-COMP:10700"/>
        <dbReference type="ChEBI" id="CHEBI:15378"/>
        <dbReference type="ChEBI" id="CHEBI:29950"/>
        <dbReference type="ChEBI" id="CHEBI:50058"/>
        <dbReference type="ChEBI" id="CHEBI:57783"/>
        <dbReference type="ChEBI" id="CHEBI:58349"/>
        <dbReference type="EC" id="1.8.1.9"/>
    </reaction>
</comment>
<evidence type="ECO:0000313" key="6">
    <source>
        <dbReference type="Proteomes" id="UP000298468"/>
    </source>
</evidence>
<name>A0A4R9BNV5_9MICO</name>
<evidence type="ECO:0000256" key="1">
    <source>
        <dbReference type="ARBA" id="ARBA00022630"/>
    </source>
</evidence>
<gene>
    <name evidence="5" type="ORF">E3T61_13670</name>
</gene>
<dbReference type="Gene3D" id="3.50.50.60">
    <property type="entry name" value="FAD/NAD(P)-binding domain"/>
    <property type="match status" value="2"/>
</dbReference>
<dbReference type="RefSeq" id="WP_134641381.1">
    <property type="nucleotide sequence ID" value="NZ_SOHM01000030.1"/>
</dbReference>
<dbReference type="AlphaFoldDB" id="A0A4R9BNV5"/>
<evidence type="ECO:0000313" key="5">
    <source>
        <dbReference type="EMBL" id="TFD88141.1"/>
    </source>
</evidence>
<feature type="domain" description="FAD/NAD(P)-binding" evidence="4">
    <location>
        <begin position="22"/>
        <end position="316"/>
    </location>
</feature>
<dbReference type="PANTHER" id="PTHR48105">
    <property type="entry name" value="THIOREDOXIN REDUCTASE 1-RELATED-RELATED"/>
    <property type="match status" value="1"/>
</dbReference>
<dbReference type="PRINTS" id="PR00469">
    <property type="entry name" value="PNDRDTASEII"/>
</dbReference>
<dbReference type="InterPro" id="IPR023753">
    <property type="entry name" value="FAD/NAD-binding_dom"/>
</dbReference>